<evidence type="ECO:0000313" key="1">
    <source>
        <dbReference type="EMBL" id="RDW66683.1"/>
    </source>
</evidence>
<dbReference type="AlphaFoldDB" id="A0A3D8QXY5"/>
<gene>
    <name evidence="1" type="ORF">BP5796_09432</name>
</gene>
<proteinExistence type="predicted"/>
<accession>A0A3D8QXY5</accession>
<organism evidence="1 2">
    <name type="scientific">Coleophoma crateriformis</name>
    <dbReference type="NCBI Taxonomy" id="565419"/>
    <lineage>
        <taxon>Eukaryota</taxon>
        <taxon>Fungi</taxon>
        <taxon>Dikarya</taxon>
        <taxon>Ascomycota</taxon>
        <taxon>Pezizomycotina</taxon>
        <taxon>Leotiomycetes</taxon>
        <taxon>Helotiales</taxon>
        <taxon>Dermateaceae</taxon>
        <taxon>Coleophoma</taxon>
    </lineage>
</organism>
<dbReference type="EMBL" id="PDLN01000014">
    <property type="protein sequence ID" value="RDW66683.1"/>
    <property type="molecule type" value="Genomic_DNA"/>
</dbReference>
<sequence length="140" mass="15084">MRVQYRDLRSGANHVGSMFTDADRLAGAVLFPQPIRGVGELEQTVLSEADGDAAGVGEFSKFLAANMLGRLSCGAKVFGMNIDGDQRELDNQFTHPPDAGAEMVIGYSKTNSELQLRNSARALEAMLIGVGMYCPSREDI</sequence>
<evidence type="ECO:0000313" key="2">
    <source>
        <dbReference type="Proteomes" id="UP000256328"/>
    </source>
</evidence>
<reference evidence="1 2" key="1">
    <citation type="journal article" date="2018" name="IMA Fungus">
        <title>IMA Genome-F 9: Draft genome sequence of Annulohypoxylon stygium, Aspergillus mulundensis, Berkeleyomyces basicola (syn. Thielaviopsis basicola), Ceratocystis smalleyi, two Cercospora beticola strains, Coleophoma cylindrospora, Fusarium fracticaudum, Phialophora cf. hyalina, and Morchella septimelata.</title>
        <authorList>
            <person name="Wingfield B.D."/>
            <person name="Bills G.F."/>
            <person name="Dong Y."/>
            <person name="Huang W."/>
            <person name="Nel W.J."/>
            <person name="Swalarsk-Parry B.S."/>
            <person name="Vaghefi N."/>
            <person name="Wilken P.M."/>
            <person name="An Z."/>
            <person name="de Beer Z.W."/>
            <person name="De Vos L."/>
            <person name="Chen L."/>
            <person name="Duong T.A."/>
            <person name="Gao Y."/>
            <person name="Hammerbacher A."/>
            <person name="Kikkert J.R."/>
            <person name="Li Y."/>
            <person name="Li H."/>
            <person name="Li K."/>
            <person name="Li Q."/>
            <person name="Liu X."/>
            <person name="Ma X."/>
            <person name="Naidoo K."/>
            <person name="Pethybridge S.J."/>
            <person name="Sun J."/>
            <person name="Steenkamp E.T."/>
            <person name="van der Nest M.A."/>
            <person name="van Wyk S."/>
            <person name="Wingfield M.J."/>
            <person name="Xiong C."/>
            <person name="Yue Q."/>
            <person name="Zhang X."/>
        </authorList>
    </citation>
    <scope>NUCLEOTIDE SEQUENCE [LARGE SCALE GENOMIC DNA]</scope>
    <source>
        <strain evidence="1 2">BP5796</strain>
    </source>
</reference>
<dbReference type="Proteomes" id="UP000256328">
    <property type="component" value="Unassembled WGS sequence"/>
</dbReference>
<comment type="caution">
    <text evidence="1">The sequence shown here is derived from an EMBL/GenBank/DDBJ whole genome shotgun (WGS) entry which is preliminary data.</text>
</comment>
<protein>
    <submittedName>
        <fullName evidence="1">Uncharacterized protein</fullName>
    </submittedName>
</protein>
<keyword evidence="2" id="KW-1185">Reference proteome</keyword>
<name>A0A3D8QXY5_9HELO</name>